<dbReference type="EMBL" id="UOFU01000380">
    <property type="protein sequence ID" value="VAX04416.1"/>
    <property type="molecule type" value="Genomic_DNA"/>
</dbReference>
<dbReference type="AlphaFoldDB" id="A0A3B1AEY4"/>
<evidence type="ECO:0000256" key="1">
    <source>
        <dbReference type="ARBA" id="ARBA00004162"/>
    </source>
</evidence>
<evidence type="ECO:0000256" key="5">
    <source>
        <dbReference type="ARBA" id="ARBA00023136"/>
    </source>
</evidence>
<keyword evidence="3 6" id="KW-0812">Transmembrane</keyword>
<name>A0A3B1AEY4_9ZZZZ</name>
<reference evidence="7" key="1">
    <citation type="submission" date="2018-06" db="EMBL/GenBank/DDBJ databases">
        <authorList>
            <person name="Zhirakovskaya E."/>
        </authorList>
    </citation>
    <scope>NUCLEOTIDE SEQUENCE</scope>
</reference>
<dbReference type="GO" id="GO:0005886">
    <property type="term" value="C:plasma membrane"/>
    <property type="evidence" value="ECO:0007669"/>
    <property type="project" value="UniProtKB-SubCell"/>
</dbReference>
<dbReference type="Pfam" id="PF02472">
    <property type="entry name" value="ExbD"/>
    <property type="match status" value="1"/>
</dbReference>
<keyword evidence="4 6" id="KW-1133">Transmembrane helix</keyword>
<proteinExistence type="predicted"/>
<evidence type="ECO:0000256" key="3">
    <source>
        <dbReference type="ARBA" id="ARBA00022692"/>
    </source>
</evidence>
<evidence type="ECO:0000256" key="2">
    <source>
        <dbReference type="ARBA" id="ARBA00022475"/>
    </source>
</evidence>
<protein>
    <submittedName>
        <fullName evidence="7">Biopolymer transport protein ExbD/TolR</fullName>
    </submittedName>
</protein>
<dbReference type="PANTHER" id="PTHR30558">
    <property type="entry name" value="EXBD MEMBRANE COMPONENT OF PMF-DRIVEN MACROMOLECULE IMPORT SYSTEM"/>
    <property type="match status" value="1"/>
</dbReference>
<evidence type="ECO:0000256" key="4">
    <source>
        <dbReference type="ARBA" id="ARBA00022989"/>
    </source>
</evidence>
<organism evidence="7">
    <name type="scientific">hydrothermal vent metagenome</name>
    <dbReference type="NCBI Taxonomy" id="652676"/>
    <lineage>
        <taxon>unclassified sequences</taxon>
        <taxon>metagenomes</taxon>
        <taxon>ecological metagenomes</taxon>
    </lineage>
</organism>
<evidence type="ECO:0000256" key="6">
    <source>
        <dbReference type="SAM" id="Phobius"/>
    </source>
</evidence>
<keyword evidence="5 6" id="KW-0472">Membrane</keyword>
<feature type="transmembrane region" description="Helical" evidence="6">
    <location>
        <begin position="15"/>
        <end position="35"/>
    </location>
</feature>
<feature type="non-terminal residue" evidence="7">
    <location>
        <position position="102"/>
    </location>
</feature>
<evidence type="ECO:0000313" key="7">
    <source>
        <dbReference type="EMBL" id="VAX04416.1"/>
    </source>
</evidence>
<accession>A0A3B1AEY4</accession>
<dbReference type="InterPro" id="IPR003400">
    <property type="entry name" value="ExbD"/>
</dbReference>
<dbReference type="GO" id="GO:0022857">
    <property type="term" value="F:transmembrane transporter activity"/>
    <property type="evidence" value="ECO:0007669"/>
    <property type="project" value="InterPro"/>
</dbReference>
<dbReference type="PANTHER" id="PTHR30558:SF3">
    <property type="entry name" value="BIOPOLYMER TRANSPORT PROTEIN EXBD-RELATED"/>
    <property type="match status" value="1"/>
</dbReference>
<gene>
    <name evidence="7" type="ORF">MNBD_GAMMA20-1315</name>
</gene>
<keyword evidence="2" id="KW-1003">Cell membrane</keyword>
<sequence>MNIASGRKEELDVNITPLIDVVFLLLIFFMVSTTFERESEIEIVLPQAAANVTPADDFSLEVTIDAEGTFYVNGKRVINTKIETLKKAMQEMAGERKDPPII</sequence>
<comment type="subcellular location">
    <subcellularLocation>
        <location evidence="1">Cell membrane</location>
        <topology evidence="1">Single-pass membrane protein</topology>
    </subcellularLocation>
</comment>